<dbReference type="AlphaFoldDB" id="A0A7W4VPD9"/>
<dbReference type="RefSeq" id="WP_183452582.1">
    <property type="nucleotide sequence ID" value="NZ_JACHWB010000005.1"/>
</dbReference>
<organism evidence="1 2">
    <name type="scientific">Microvirga lupini</name>
    <dbReference type="NCBI Taxonomy" id="420324"/>
    <lineage>
        <taxon>Bacteria</taxon>
        <taxon>Pseudomonadati</taxon>
        <taxon>Pseudomonadota</taxon>
        <taxon>Alphaproteobacteria</taxon>
        <taxon>Hyphomicrobiales</taxon>
        <taxon>Methylobacteriaceae</taxon>
        <taxon>Microvirga</taxon>
    </lineage>
</organism>
<keyword evidence="2" id="KW-1185">Reference proteome</keyword>
<name>A0A7W4VPD9_9HYPH</name>
<accession>A0A7W4VPD9</accession>
<evidence type="ECO:0000313" key="2">
    <source>
        <dbReference type="Proteomes" id="UP000532010"/>
    </source>
</evidence>
<dbReference type="Proteomes" id="UP000532010">
    <property type="component" value="Unassembled WGS sequence"/>
</dbReference>
<dbReference type="EMBL" id="JACHWB010000005">
    <property type="protein sequence ID" value="MBB3020505.1"/>
    <property type="molecule type" value="Genomic_DNA"/>
</dbReference>
<protein>
    <submittedName>
        <fullName evidence="1">Uncharacterized protein</fullName>
    </submittedName>
</protein>
<comment type="caution">
    <text evidence="1">The sequence shown here is derived from an EMBL/GenBank/DDBJ whole genome shotgun (WGS) entry which is preliminary data.</text>
</comment>
<gene>
    <name evidence="1" type="ORF">FHR70_003591</name>
</gene>
<reference evidence="1 2" key="1">
    <citation type="submission" date="2020-08" db="EMBL/GenBank/DDBJ databases">
        <title>The Agave Microbiome: Exploring the role of microbial communities in plant adaptations to desert environments.</title>
        <authorList>
            <person name="Partida-Martinez L.P."/>
        </authorList>
    </citation>
    <scope>NUCLEOTIDE SEQUENCE [LARGE SCALE GENOMIC DNA]</scope>
    <source>
        <strain evidence="1 2">AT3.9</strain>
    </source>
</reference>
<sequence length="160" mass="17812">MAAFGRTNVRQETLREPEGLEVRASVVFPDDPVRRVVVLWSDERRFRRPARIDLAGSGWTGPRELRIGVPIETVEKANGKPFVLYGFEWDYGGSIASWDGGTLGKLPGGCTFYPIFETSDTVSEDALTAVASDRQFPSDSPAMRAVMPRIRSMSLRYSQP</sequence>
<proteinExistence type="predicted"/>
<evidence type="ECO:0000313" key="1">
    <source>
        <dbReference type="EMBL" id="MBB3020505.1"/>
    </source>
</evidence>